<sequence length="187" mass="20576">MEKPASCLGGESLASWLLTKEVETPSPGEAHTSSPGFSPGLFLLTALGILQVMFNGLLEPETDTFAERCPSCTPCVLSFPTGKAPLDFFWTFMVVATFSSFLAITGLILLTALGIFQVMFNRLLETGTDILDERYPSCTPCGLFSNRYLLFPTVLTFQNLLRSCAFTFGMEEVKYGSPVWKAKLQRD</sequence>
<evidence type="ECO:0000256" key="1">
    <source>
        <dbReference type="SAM" id="Phobius"/>
    </source>
</evidence>
<evidence type="ECO:0000313" key="2">
    <source>
        <dbReference type="EMBL" id="KAJ7304172.1"/>
    </source>
</evidence>
<dbReference type="AlphaFoldDB" id="A0A9Q0X6D8"/>
<evidence type="ECO:0000313" key="3">
    <source>
        <dbReference type="Proteomes" id="UP001142489"/>
    </source>
</evidence>
<reference evidence="2" key="1">
    <citation type="journal article" date="2023" name="DNA Res.">
        <title>Chromosome-level genome assembly of Phrynocephalus forsythii using third-generation DNA sequencing and Hi-C analysis.</title>
        <authorList>
            <person name="Qi Y."/>
            <person name="Zhao W."/>
            <person name="Zhao Y."/>
            <person name="Niu C."/>
            <person name="Cao S."/>
            <person name="Zhang Y."/>
        </authorList>
    </citation>
    <scope>NUCLEOTIDE SEQUENCE</scope>
    <source>
        <tissue evidence="2">Muscle</tissue>
    </source>
</reference>
<proteinExistence type="predicted"/>
<keyword evidence="3" id="KW-1185">Reference proteome</keyword>
<dbReference type="EMBL" id="JAPFRF010000023">
    <property type="protein sequence ID" value="KAJ7304172.1"/>
    <property type="molecule type" value="Genomic_DNA"/>
</dbReference>
<keyword evidence="1" id="KW-0472">Membrane</keyword>
<feature type="transmembrane region" description="Helical" evidence="1">
    <location>
        <begin position="41"/>
        <end position="58"/>
    </location>
</feature>
<accession>A0A9Q0X6D8</accession>
<dbReference type="Proteomes" id="UP001142489">
    <property type="component" value="Unassembled WGS sequence"/>
</dbReference>
<organism evidence="2 3">
    <name type="scientific">Phrynocephalus forsythii</name>
    <dbReference type="NCBI Taxonomy" id="171643"/>
    <lineage>
        <taxon>Eukaryota</taxon>
        <taxon>Metazoa</taxon>
        <taxon>Chordata</taxon>
        <taxon>Craniata</taxon>
        <taxon>Vertebrata</taxon>
        <taxon>Euteleostomi</taxon>
        <taxon>Lepidosauria</taxon>
        <taxon>Squamata</taxon>
        <taxon>Bifurcata</taxon>
        <taxon>Unidentata</taxon>
        <taxon>Episquamata</taxon>
        <taxon>Toxicofera</taxon>
        <taxon>Iguania</taxon>
        <taxon>Acrodonta</taxon>
        <taxon>Agamidae</taxon>
        <taxon>Agaminae</taxon>
        <taxon>Phrynocephalus</taxon>
    </lineage>
</organism>
<protein>
    <submittedName>
        <fullName evidence="2">Uncharacterized protein</fullName>
    </submittedName>
</protein>
<gene>
    <name evidence="2" type="ORF">JRQ81_011702</name>
</gene>
<comment type="caution">
    <text evidence="2">The sequence shown here is derived from an EMBL/GenBank/DDBJ whole genome shotgun (WGS) entry which is preliminary data.</text>
</comment>
<name>A0A9Q0X6D8_9SAUR</name>
<keyword evidence="1" id="KW-1133">Transmembrane helix</keyword>
<feature type="transmembrane region" description="Helical" evidence="1">
    <location>
        <begin position="88"/>
        <end position="116"/>
    </location>
</feature>
<keyword evidence="1" id="KW-0812">Transmembrane</keyword>